<sequence>MQAALTRRFLLPVLPDLEALFLAMRAETDREIASNALARRGKPYPYGYCLEIAQDVVKKLRVRNAGARSPAGRALGAFLKHGGVGTVVWGVLRGRYFQNAIQLGSLYVDVANDSVDPLKPKVEIMPMAESGLEQVRDVAHFAEFANLYWGVQCYANTALPALAPLFPLINVDPSGLVLLASKGAYMGRLLASDGFQKSESWLSTAPEPPPEVVRELRKHCPQDILDANPVATREASVEACRVLRRRTASLDQAWIKRMNATFDRVPEIRLLRKAPAPA</sequence>
<evidence type="ECO:0000313" key="2">
    <source>
        <dbReference type="Proteomes" id="UP000249393"/>
    </source>
</evidence>
<proteinExistence type="predicted"/>
<comment type="caution">
    <text evidence="1">The sequence shown here is derived from an EMBL/GenBank/DDBJ whole genome shotgun (WGS) entry which is preliminary data.</text>
</comment>
<protein>
    <submittedName>
        <fullName evidence="1">Uncharacterized protein</fullName>
    </submittedName>
</protein>
<reference evidence="1 2" key="1">
    <citation type="submission" date="2017-08" db="EMBL/GenBank/DDBJ databases">
        <title>Infants hospitalized years apart are colonized by the same room-sourced microbial strains.</title>
        <authorList>
            <person name="Brooks B."/>
            <person name="Olm M.R."/>
            <person name="Firek B.A."/>
            <person name="Baker R."/>
            <person name="Thomas B.C."/>
            <person name="Morowitz M.J."/>
            <person name="Banfield J.F."/>
        </authorList>
    </citation>
    <scope>NUCLEOTIDE SEQUENCE [LARGE SCALE GENOMIC DNA]</scope>
    <source>
        <strain evidence="1">S2_003_000_R2_4</strain>
    </source>
</reference>
<dbReference type="AlphaFoldDB" id="A0A2W5V932"/>
<dbReference type="EMBL" id="QFQZ01000013">
    <property type="protein sequence ID" value="PZR35732.1"/>
    <property type="molecule type" value="Genomic_DNA"/>
</dbReference>
<dbReference type="Proteomes" id="UP000249393">
    <property type="component" value="Unassembled WGS sequence"/>
</dbReference>
<name>A0A2W5V932_9CAUL</name>
<organism evidence="1 2">
    <name type="scientific">Caulobacter segnis</name>
    <dbReference type="NCBI Taxonomy" id="88688"/>
    <lineage>
        <taxon>Bacteria</taxon>
        <taxon>Pseudomonadati</taxon>
        <taxon>Pseudomonadota</taxon>
        <taxon>Alphaproteobacteria</taxon>
        <taxon>Caulobacterales</taxon>
        <taxon>Caulobacteraceae</taxon>
        <taxon>Caulobacter</taxon>
    </lineage>
</organism>
<gene>
    <name evidence="1" type="ORF">DI526_06355</name>
</gene>
<evidence type="ECO:0000313" key="1">
    <source>
        <dbReference type="EMBL" id="PZR35732.1"/>
    </source>
</evidence>
<accession>A0A2W5V932</accession>